<keyword evidence="4" id="KW-0963">Cytoplasm</keyword>
<keyword evidence="8" id="KW-1185">Reference proteome</keyword>
<comment type="subcellular location">
    <subcellularLocation>
        <location evidence="2">Cytoplasm</location>
    </subcellularLocation>
    <subcellularLocation>
        <location evidence="1">Nucleus</location>
    </subcellularLocation>
</comment>
<name>A0ABP1E7B3_9APHY</name>
<proteinExistence type="inferred from homology"/>
<dbReference type="InterPro" id="IPR003521">
    <property type="entry name" value="ICln"/>
</dbReference>
<dbReference type="Pfam" id="PF03517">
    <property type="entry name" value="Voldacs"/>
    <property type="match status" value="1"/>
</dbReference>
<evidence type="ECO:0000256" key="6">
    <source>
        <dbReference type="SAM" id="MobiDB-lite"/>
    </source>
</evidence>
<dbReference type="InterPro" id="IPR011993">
    <property type="entry name" value="PH-like_dom_sf"/>
</dbReference>
<dbReference type="Gene3D" id="2.30.29.30">
    <property type="entry name" value="Pleckstrin-homology domain (PH domain)/Phosphotyrosine-binding domain (PTB)"/>
    <property type="match status" value="1"/>
</dbReference>
<reference evidence="8" key="1">
    <citation type="submission" date="2024-04" db="EMBL/GenBank/DDBJ databases">
        <authorList>
            <person name="Shaw F."/>
            <person name="Minotto A."/>
        </authorList>
    </citation>
    <scope>NUCLEOTIDE SEQUENCE [LARGE SCALE GENOMIC DNA]</scope>
</reference>
<dbReference type="InterPro" id="IPR039924">
    <property type="entry name" value="ICln/Lot5/Saf5"/>
</dbReference>
<evidence type="ECO:0000256" key="4">
    <source>
        <dbReference type="ARBA" id="ARBA00022490"/>
    </source>
</evidence>
<dbReference type="EMBL" id="OZ037952">
    <property type="protein sequence ID" value="CAL1715951.1"/>
    <property type="molecule type" value="Genomic_DNA"/>
</dbReference>
<dbReference type="PRINTS" id="PR01348">
    <property type="entry name" value="ICLNCHANNEL"/>
</dbReference>
<protein>
    <recommendedName>
        <fullName evidence="9">Methylosome subunit pICln</fullName>
    </recommendedName>
</protein>
<evidence type="ECO:0000313" key="7">
    <source>
        <dbReference type="EMBL" id="CAL1715951.1"/>
    </source>
</evidence>
<feature type="compositionally biased region" description="Basic and acidic residues" evidence="6">
    <location>
        <begin position="233"/>
        <end position="242"/>
    </location>
</feature>
<keyword evidence="5" id="KW-0539">Nucleus</keyword>
<evidence type="ECO:0000256" key="5">
    <source>
        <dbReference type="ARBA" id="ARBA00023242"/>
    </source>
</evidence>
<dbReference type="PANTHER" id="PTHR21399:SF0">
    <property type="entry name" value="METHYLOSOME SUBUNIT PICLN"/>
    <property type="match status" value="1"/>
</dbReference>
<accession>A0ABP1E7B3</accession>
<evidence type="ECO:0000256" key="1">
    <source>
        <dbReference type="ARBA" id="ARBA00004123"/>
    </source>
</evidence>
<comment type="similarity">
    <text evidence="3">Belongs to the pICln (TC 1.A.47) family.</text>
</comment>
<dbReference type="Proteomes" id="UP001497453">
    <property type="component" value="Chromosome 9"/>
</dbReference>
<evidence type="ECO:0000313" key="8">
    <source>
        <dbReference type="Proteomes" id="UP001497453"/>
    </source>
</evidence>
<gene>
    <name evidence="7" type="ORF">GFSPODELE1_LOCUS10510</name>
</gene>
<dbReference type="PANTHER" id="PTHR21399">
    <property type="entry name" value="CHLORIDE CONDUCTANCE REGULATORY PROTEIN ICLN"/>
    <property type="match status" value="1"/>
</dbReference>
<evidence type="ECO:0000256" key="3">
    <source>
        <dbReference type="ARBA" id="ARBA00007054"/>
    </source>
</evidence>
<evidence type="ECO:0000256" key="2">
    <source>
        <dbReference type="ARBA" id="ARBA00004496"/>
    </source>
</evidence>
<feature type="region of interest" description="Disordered" evidence="6">
    <location>
        <begin position="205"/>
        <end position="242"/>
    </location>
</feature>
<sequence length="242" mass="26217">MAPFTLISTIPTYITPEQHREVIASTPASFTDIPPVLHHKEENVSITIDPPLEGFSAEDCANGTLYVIESVLIFMSSSGRGFQIEYPAITLHAISRAESGPSIYCQLDENAGIAAGESQQQNVDEDSPMREMTIIPKDASALEPIFEALSLCASLHPDPAAADEMDEDDDAFLDADAFEPFSGDNDQELSEVGRAALAHMESIIYDPFQDAEEENGARTNGKSGDESAGSDIEQEKKREMSS</sequence>
<evidence type="ECO:0008006" key="9">
    <source>
        <dbReference type="Google" id="ProtNLM"/>
    </source>
</evidence>
<organism evidence="7 8">
    <name type="scientific">Somion occarium</name>
    <dbReference type="NCBI Taxonomy" id="3059160"/>
    <lineage>
        <taxon>Eukaryota</taxon>
        <taxon>Fungi</taxon>
        <taxon>Dikarya</taxon>
        <taxon>Basidiomycota</taxon>
        <taxon>Agaricomycotina</taxon>
        <taxon>Agaricomycetes</taxon>
        <taxon>Polyporales</taxon>
        <taxon>Cerrenaceae</taxon>
        <taxon>Somion</taxon>
    </lineage>
</organism>